<feature type="domain" description="GH16" evidence="3">
    <location>
        <begin position="72"/>
        <end position="293"/>
    </location>
</feature>
<keyword evidence="5" id="KW-1185">Reference proteome</keyword>
<dbReference type="SUPFAM" id="SSF49899">
    <property type="entry name" value="Concanavalin A-like lectins/glucanases"/>
    <property type="match status" value="1"/>
</dbReference>
<keyword evidence="2" id="KW-0732">Signal</keyword>
<feature type="signal peptide" evidence="2">
    <location>
        <begin position="1"/>
        <end position="20"/>
    </location>
</feature>
<dbReference type="PROSITE" id="PS51762">
    <property type="entry name" value="GH16_2"/>
    <property type="match status" value="1"/>
</dbReference>
<evidence type="ECO:0000256" key="1">
    <source>
        <dbReference type="ARBA" id="ARBA00006865"/>
    </source>
</evidence>
<sequence length="295" mass="34646">MKTGLLLIFFLWLTTIDGQAFNDTNERDRTLMSLPHMNKSTKEPASLEAPEEVAFLKHQELVNSYKKDGWDLIWNDEFQTNELNEQKWSTENWASEKNQELHYYRPENVEVKDDHLQLISKKENYQGRKYTSGAVHTRDTFTFQYGRAEIRAKLPQGQGIFPAFWMMPDIENVWLPEIDILEMLGHEPQKIWMVQHWIDKNGKINTDSSHVTLENSTGDRHHTYAVEWSPEKIAWFIDGEKRFESDAYSPDMPMYLYLNTAVGGEWPGSPYASTVFPQTFEIDYVRVLQRIGDDR</sequence>
<dbReference type="Pfam" id="PF00722">
    <property type="entry name" value="Glyco_hydro_16"/>
    <property type="match status" value="1"/>
</dbReference>
<comment type="caution">
    <text evidence="4">The sequence shown here is derived from an EMBL/GenBank/DDBJ whole genome shotgun (WGS) entry which is preliminary data.</text>
</comment>
<dbReference type="InterPro" id="IPR013320">
    <property type="entry name" value="ConA-like_dom_sf"/>
</dbReference>
<dbReference type="GO" id="GO:0004553">
    <property type="term" value="F:hydrolase activity, hydrolyzing O-glycosyl compounds"/>
    <property type="evidence" value="ECO:0007669"/>
    <property type="project" value="InterPro"/>
</dbReference>
<protein>
    <submittedName>
        <fullName evidence="4">Glycosyl hydrolase family 16</fullName>
    </submittedName>
</protein>
<feature type="chain" id="PRO_5038576608" evidence="2">
    <location>
        <begin position="21"/>
        <end position="295"/>
    </location>
</feature>
<dbReference type="PANTHER" id="PTHR10963">
    <property type="entry name" value="GLYCOSYL HYDROLASE-RELATED"/>
    <property type="match status" value="1"/>
</dbReference>
<dbReference type="InterPro" id="IPR000757">
    <property type="entry name" value="Beta-glucanase-like"/>
</dbReference>
<dbReference type="AlphaFoldDB" id="A0A368YDC1"/>
<dbReference type="Proteomes" id="UP000252585">
    <property type="component" value="Unassembled WGS sequence"/>
</dbReference>
<evidence type="ECO:0000259" key="3">
    <source>
        <dbReference type="PROSITE" id="PS51762"/>
    </source>
</evidence>
<organism evidence="4 5">
    <name type="scientific">Saliterribacillus persicus</name>
    <dbReference type="NCBI Taxonomy" id="930114"/>
    <lineage>
        <taxon>Bacteria</taxon>
        <taxon>Bacillati</taxon>
        <taxon>Bacillota</taxon>
        <taxon>Bacilli</taxon>
        <taxon>Bacillales</taxon>
        <taxon>Bacillaceae</taxon>
        <taxon>Saliterribacillus</taxon>
    </lineage>
</organism>
<dbReference type="PANTHER" id="PTHR10963:SF55">
    <property type="entry name" value="GLYCOSIDE HYDROLASE FAMILY 16 PROTEIN"/>
    <property type="match status" value="1"/>
</dbReference>
<gene>
    <name evidence="4" type="ORF">DFR57_101207</name>
</gene>
<evidence type="ECO:0000313" key="4">
    <source>
        <dbReference type="EMBL" id="RCW77336.1"/>
    </source>
</evidence>
<keyword evidence="4" id="KW-0378">Hydrolase</keyword>
<proteinExistence type="inferred from homology"/>
<name>A0A368YDC1_9BACI</name>
<dbReference type="InterPro" id="IPR050546">
    <property type="entry name" value="Glycosyl_Hydrlase_16"/>
</dbReference>
<dbReference type="CDD" id="cd08023">
    <property type="entry name" value="GH16_laminarinase_like"/>
    <property type="match status" value="1"/>
</dbReference>
<evidence type="ECO:0000256" key="2">
    <source>
        <dbReference type="SAM" id="SignalP"/>
    </source>
</evidence>
<accession>A0A368YDC1</accession>
<reference evidence="4 5" key="1">
    <citation type="submission" date="2018-07" db="EMBL/GenBank/DDBJ databases">
        <title>Genomic Encyclopedia of Type Strains, Phase IV (KMG-IV): sequencing the most valuable type-strain genomes for metagenomic binning, comparative biology and taxonomic classification.</title>
        <authorList>
            <person name="Goeker M."/>
        </authorList>
    </citation>
    <scope>NUCLEOTIDE SEQUENCE [LARGE SCALE GENOMIC DNA]</scope>
    <source>
        <strain evidence="4 5">DSM 27696</strain>
    </source>
</reference>
<comment type="similarity">
    <text evidence="1">Belongs to the glycosyl hydrolase 16 family.</text>
</comment>
<dbReference type="RefSeq" id="WP_170132866.1">
    <property type="nucleotide sequence ID" value="NZ_QPJJ01000001.1"/>
</dbReference>
<dbReference type="Gene3D" id="2.60.120.200">
    <property type="match status" value="1"/>
</dbReference>
<evidence type="ECO:0000313" key="5">
    <source>
        <dbReference type="Proteomes" id="UP000252585"/>
    </source>
</evidence>
<dbReference type="GO" id="GO:0005975">
    <property type="term" value="P:carbohydrate metabolic process"/>
    <property type="evidence" value="ECO:0007669"/>
    <property type="project" value="InterPro"/>
</dbReference>
<dbReference type="EMBL" id="QPJJ01000001">
    <property type="protein sequence ID" value="RCW77336.1"/>
    <property type="molecule type" value="Genomic_DNA"/>
</dbReference>